<keyword evidence="3" id="KW-1185">Reference proteome</keyword>
<dbReference type="OrthoDB" id="4464858at2"/>
<dbReference type="RefSeq" id="WP_143875993.1">
    <property type="nucleotide sequence ID" value="NZ_JBICWE010000001.1"/>
</dbReference>
<evidence type="ECO:0000256" key="1">
    <source>
        <dbReference type="SAM" id="Phobius"/>
    </source>
</evidence>
<comment type="caution">
    <text evidence="2">The sequence shown here is derived from an EMBL/GenBank/DDBJ whole genome shotgun (WGS) entry which is preliminary data.</text>
</comment>
<dbReference type="AlphaFoldDB" id="A0A2N3VBM4"/>
<organism evidence="2 3">
    <name type="scientific">Nocardia fluminea</name>
    <dbReference type="NCBI Taxonomy" id="134984"/>
    <lineage>
        <taxon>Bacteria</taxon>
        <taxon>Bacillati</taxon>
        <taxon>Actinomycetota</taxon>
        <taxon>Actinomycetes</taxon>
        <taxon>Mycobacteriales</taxon>
        <taxon>Nocardiaceae</taxon>
        <taxon>Nocardia</taxon>
    </lineage>
</organism>
<name>A0A2N3VBM4_9NOCA</name>
<dbReference type="Proteomes" id="UP000233766">
    <property type="component" value="Unassembled WGS sequence"/>
</dbReference>
<accession>A0A2N3VBM4</accession>
<gene>
    <name evidence="2" type="ORF">ATK86_3404</name>
</gene>
<dbReference type="EMBL" id="PJMW01000002">
    <property type="protein sequence ID" value="PKV79018.1"/>
    <property type="molecule type" value="Genomic_DNA"/>
</dbReference>
<protein>
    <submittedName>
        <fullName evidence="2">Uncharacterized protein</fullName>
    </submittedName>
</protein>
<evidence type="ECO:0000313" key="2">
    <source>
        <dbReference type="EMBL" id="PKV79018.1"/>
    </source>
</evidence>
<keyword evidence="1" id="KW-0472">Membrane</keyword>
<sequence length="152" mass="15767">MNEEQTGSDDQPVVVDQTDKRSIVPFVAAAVIAIIVLIGIVAGGLLSPAEKNVTEADRLAAAVTNYIDARSRSDLRPPTGVACPGFSEESSGLGEQLGGPKSTVTIDGKGFANATVNGDRAKIDAALVVNGNPVASNWKLTRVDSAWLVCTF</sequence>
<proteinExistence type="predicted"/>
<evidence type="ECO:0000313" key="3">
    <source>
        <dbReference type="Proteomes" id="UP000233766"/>
    </source>
</evidence>
<keyword evidence="1" id="KW-1133">Transmembrane helix</keyword>
<reference evidence="2 3" key="1">
    <citation type="submission" date="2017-12" db="EMBL/GenBank/DDBJ databases">
        <title>Sequencing the genomes of 1000 Actinobacteria strains.</title>
        <authorList>
            <person name="Klenk H.-P."/>
        </authorList>
    </citation>
    <scope>NUCLEOTIDE SEQUENCE [LARGE SCALE GENOMIC DNA]</scope>
    <source>
        <strain evidence="2 3">DSM 44489</strain>
    </source>
</reference>
<feature type="transmembrane region" description="Helical" evidence="1">
    <location>
        <begin position="23"/>
        <end position="46"/>
    </location>
</feature>
<keyword evidence="1" id="KW-0812">Transmembrane</keyword>